<keyword evidence="1" id="KW-0521">NADP</keyword>
<comment type="subunit">
    <text evidence="1">Homotetramer.</text>
</comment>
<feature type="binding site" evidence="1">
    <location>
        <begin position="83"/>
        <end position="85"/>
    </location>
    <ligand>
        <name>FAD</name>
        <dbReference type="ChEBI" id="CHEBI:57692"/>
        <note>ligand shared between neighboring subunits</note>
    </ligand>
</feature>
<comment type="pathway">
    <text evidence="1">Pyrimidine metabolism; dTTP biosynthesis.</text>
</comment>
<dbReference type="Proteomes" id="UP000000378">
    <property type="component" value="Chromosome"/>
</dbReference>
<evidence type="ECO:0000256" key="1">
    <source>
        <dbReference type="HAMAP-Rule" id="MF_01408"/>
    </source>
</evidence>
<feature type="binding site" evidence="1">
    <location>
        <position position="191"/>
    </location>
    <ligand>
        <name>FAD</name>
        <dbReference type="ChEBI" id="CHEBI:57692"/>
        <note>ligand shared between neighboring subunits</note>
    </ligand>
</feature>
<feature type="binding site" evidence="1">
    <location>
        <position position="196"/>
    </location>
    <ligand>
        <name>dUMP</name>
        <dbReference type="ChEBI" id="CHEBI:246422"/>
        <note>ligand shared between dimeric partners</note>
    </ligand>
</feature>
<comment type="similarity">
    <text evidence="1">Belongs to the thymidylate synthase ThyX family.</text>
</comment>
<dbReference type="STRING" id="643648.Slip_2257"/>
<dbReference type="UniPathway" id="UPA00575"/>
<dbReference type="OrthoDB" id="9780625at2"/>
<dbReference type="HOGENOM" id="CLU_077585_0_0_9"/>
<dbReference type="EC" id="2.1.1.148" evidence="1"/>
<feature type="binding site" description="in other chain" evidence="1">
    <location>
        <begin position="93"/>
        <end position="95"/>
    </location>
    <ligand>
        <name>dUMP</name>
        <dbReference type="ChEBI" id="CHEBI:246422"/>
        <note>ligand shared between dimeric partners</note>
    </ligand>
</feature>
<feature type="binding site" evidence="1">
    <location>
        <begin position="185"/>
        <end position="187"/>
    </location>
    <ligand>
        <name>FAD</name>
        <dbReference type="ChEBI" id="CHEBI:57692"/>
        <note>ligand shared between neighboring subunits</note>
    </ligand>
</feature>
<proteinExistence type="inferred from homology"/>
<comment type="function">
    <text evidence="1">Catalyzes the reductive methylation of 2'-deoxyuridine-5'-monophosphate (dUMP) to 2'-deoxythymidine-5'-monophosphate (dTMP) while utilizing 5,10-methylenetetrahydrofolate (mTHF) as the methyl donor, and NADPH and FADH(2) as the reductant.</text>
</comment>
<comment type="caution">
    <text evidence="1">Lacks conserved residue(s) required for the propagation of feature annotation.</text>
</comment>
<protein>
    <recommendedName>
        <fullName evidence="1">Flavin-dependent thymidylate synthase</fullName>
        <shortName evidence="1">FDTS</shortName>
        <ecNumber evidence="1">2.1.1.148</ecNumber>
    </recommendedName>
    <alternativeName>
        <fullName evidence="1">FAD-dependent thymidylate synthase</fullName>
    </alternativeName>
    <alternativeName>
        <fullName evidence="1">Thymidylate synthase ThyX</fullName>
        <shortName evidence="1">TS</shortName>
        <shortName evidence="1">TSase</shortName>
    </alternativeName>
</protein>
<dbReference type="GO" id="GO:0006231">
    <property type="term" value="P:dTMP biosynthetic process"/>
    <property type="evidence" value="ECO:0007669"/>
    <property type="project" value="UniProtKB-UniRule"/>
</dbReference>
<dbReference type="GO" id="GO:0006235">
    <property type="term" value="P:dTTP biosynthetic process"/>
    <property type="evidence" value="ECO:0007669"/>
    <property type="project" value="UniProtKB-UniRule"/>
</dbReference>
<dbReference type="PROSITE" id="PS51331">
    <property type="entry name" value="THYX"/>
    <property type="match status" value="1"/>
</dbReference>
<dbReference type="InterPro" id="IPR036098">
    <property type="entry name" value="Thymidylate_synthase_ThyX_sf"/>
</dbReference>
<name>D7CJP3_SYNLT</name>
<sequence>METRLKVRLLQHTYEPEKLVAVAAKLCYSPSGIDGIMEGLDSKTTSDFLNMLTELGHESPIEHATFTFGIEGVSRSLLAQITRHRIASYSVKSQRWVREDQFDYVIPPEIQAIPAAKDIFEKAMQEDQAYYRALTEILFERHFKKLLEEGKDEKVAKREAEKQAIEDARYVLPNACETKLIVTMNARSLFNFFRQRCCNRAQWEIRRLAEEMLRLVRQVAPTLFAKAGPGCYMLGKCPEGKMSCGKSKEIQEKYRNLTGVPIERAD</sequence>
<comment type="cofactor">
    <cofactor evidence="1">
        <name>FAD</name>
        <dbReference type="ChEBI" id="CHEBI:57692"/>
    </cofactor>
    <text evidence="1">Binds 4 FAD per tetramer. Each FAD binding site is formed by three monomers.</text>
</comment>
<feature type="active site" description="Involved in ionization of N3 of dUMP, leading to its activation" evidence="1">
    <location>
        <position position="196"/>
    </location>
</feature>
<reference evidence="3" key="1">
    <citation type="journal article" date="2010" name="Stand. Genomic Sci.">
        <title>Complete genome sequence of Syntrophothermus lipocalidus type strain (TGB-C1T).</title>
        <authorList>
            <consortium name="US DOE Joint Genome Institute (JGI-PGF)"/>
            <person name="Djao O."/>
            <person name="Zhang X."/>
            <person name="Lucas S."/>
            <person name="Lapidus A."/>
            <person name="Glavina Del Rio T."/>
            <person name="Nolan M."/>
            <person name="Tice H."/>
            <person name="Cheng J."/>
            <person name="Han C."/>
            <person name="Tapia R."/>
            <person name="Goodwin L."/>
            <person name="Pitluck S."/>
            <person name="Liolios K."/>
            <person name="Ivanova N."/>
            <person name="Mavromatis K."/>
            <person name="Mikhailova N."/>
            <person name="Ovchinnikova G."/>
            <person name="Pati A."/>
            <person name="Brambilla E."/>
            <person name="Chen A."/>
            <person name="Palaniappan K."/>
            <person name="Land M."/>
            <person name="Hauser L."/>
            <person name="Chang Y."/>
            <person name="Jeffries C."/>
            <person name="Rohde M."/>
            <person name="Sikorski J."/>
            <person name="Spring S."/>
            <person name="Goker M."/>
            <person name="Detter J."/>
            <person name="Woyke T."/>
            <person name="Bristow J."/>
            <person name="Eisen J."/>
            <person name="Markowitz V."/>
            <person name="Hugenholtz P."/>
            <person name="Kyrpides N."/>
            <person name="Klenk H."/>
        </authorList>
    </citation>
    <scope>NUCLEOTIDE SEQUENCE [LARGE SCALE GENOMIC DNA]</scope>
    <source>
        <strain evidence="3">DSM 12680 / TGB-C1</strain>
    </source>
</reference>
<feature type="binding site" evidence="1">
    <location>
        <position position="59"/>
    </location>
    <ligand>
        <name>FAD</name>
        <dbReference type="ChEBI" id="CHEBI:57692"/>
        <note>ligand shared between neighboring subunits</note>
    </ligand>
</feature>
<dbReference type="KEGG" id="slp:Slip_2257"/>
<dbReference type="AlphaFoldDB" id="D7CJP3"/>
<dbReference type="GO" id="GO:0032259">
    <property type="term" value="P:methylation"/>
    <property type="evidence" value="ECO:0007669"/>
    <property type="project" value="UniProtKB-KW"/>
</dbReference>
<evidence type="ECO:0000313" key="3">
    <source>
        <dbReference type="Proteomes" id="UP000000378"/>
    </source>
</evidence>
<comment type="catalytic activity">
    <reaction evidence="1">
        <text>dUMP + (6R)-5,10-methylene-5,6,7,8-tetrahydrofolate + NADPH + H(+) = dTMP + (6S)-5,6,7,8-tetrahydrofolate + NADP(+)</text>
        <dbReference type="Rhea" id="RHEA:29043"/>
        <dbReference type="ChEBI" id="CHEBI:15378"/>
        <dbReference type="ChEBI" id="CHEBI:15636"/>
        <dbReference type="ChEBI" id="CHEBI:57453"/>
        <dbReference type="ChEBI" id="CHEBI:57783"/>
        <dbReference type="ChEBI" id="CHEBI:58349"/>
        <dbReference type="ChEBI" id="CHEBI:63528"/>
        <dbReference type="ChEBI" id="CHEBI:246422"/>
        <dbReference type="EC" id="2.1.1.148"/>
    </reaction>
</comment>
<dbReference type="GO" id="GO:0070402">
    <property type="term" value="F:NADPH binding"/>
    <property type="evidence" value="ECO:0007669"/>
    <property type="project" value="TreeGrafter"/>
</dbReference>
<evidence type="ECO:0000313" key="2">
    <source>
        <dbReference type="EMBL" id="ADI02998.1"/>
    </source>
</evidence>
<dbReference type="SUPFAM" id="SSF69796">
    <property type="entry name" value="Thymidylate synthase-complementing protein Thy1"/>
    <property type="match status" value="1"/>
</dbReference>
<accession>D7CJP3</accession>
<dbReference type="GO" id="GO:0004799">
    <property type="term" value="F:thymidylate synthase activity"/>
    <property type="evidence" value="ECO:0007669"/>
    <property type="project" value="TreeGrafter"/>
</dbReference>
<dbReference type="EMBL" id="CP002048">
    <property type="protein sequence ID" value="ADI02998.1"/>
    <property type="molecule type" value="Genomic_DNA"/>
</dbReference>
<feature type="binding site" evidence="1">
    <location>
        <begin position="80"/>
        <end position="83"/>
    </location>
    <ligand>
        <name>dUMP</name>
        <dbReference type="ChEBI" id="CHEBI:246422"/>
        <note>ligand shared between dimeric partners</note>
    </ligand>
</feature>
<dbReference type="GO" id="GO:0050797">
    <property type="term" value="F:thymidylate synthase (FAD) activity"/>
    <property type="evidence" value="ECO:0007669"/>
    <property type="project" value="UniProtKB-UniRule"/>
</dbReference>
<dbReference type="NCBIfam" id="TIGR02170">
    <property type="entry name" value="thyX"/>
    <property type="match status" value="1"/>
</dbReference>
<keyword evidence="1" id="KW-0274">FAD</keyword>
<dbReference type="CDD" id="cd20175">
    <property type="entry name" value="ThyX"/>
    <property type="match status" value="1"/>
</dbReference>
<reference evidence="2 3" key="2">
    <citation type="journal article" date="2010" name="Stand. Genomic Sci.">
        <title>Complete genome sequence of Syntrophothermus lipocalidus type strain (TGB-C1).</title>
        <authorList>
            <person name="Djao O.D."/>
            <person name="Zhang X."/>
            <person name="Lucas S."/>
            <person name="Lapidus A."/>
            <person name="Del Rio T.G."/>
            <person name="Nolan M."/>
            <person name="Tice H."/>
            <person name="Cheng J.F."/>
            <person name="Han C."/>
            <person name="Tapia R."/>
            <person name="Goodwin L."/>
            <person name="Pitluck S."/>
            <person name="Liolios K."/>
            <person name="Ivanova N."/>
            <person name="Mavromatis K."/>
            <person name="Mikhailova N."/>
            <person name="Ovchinnikova G."/>
            <person name="Pati A."/>
            <person name="Brambilla E."/>
            <person name="Chen A."/>
            <person name="Palaniappan K."/>
            <person name="Land M."/>
            <person name="Hauser L."/>
            <person name="Chang Y.J."/>
            <person name="Jeffries C.D."/>
            <person name="Rohde M."/>
            <person name="Sikorski J."/>
            <person name="Spring S."/>
            <person name="Goker M."/>
            <person name="Detter J.C."/>
            <person name="Woyke T."/>
            <person name="Bristow J."/>
            <person name="Eisen J.A."/>
            <person name="Markowitz V."/>
            <person name="Hugenholtz P."/>
            <person name="Kyrpides N.C."/>
            <person name="Klenk H.P."/>
        </authorList>
    </citation>
    <scope>NUCLEOTIDE SEQUENCE [LARGE SCALE GENOMIC DNA]</scope>
    <source>
        <strain evidence="3">DSM 12680 / TGB-C1</strain>
    </source>
</reference>
<dbReference type="HAMAP" id="MF_01408">
    <property type="entry name" value="ThyX"/>
    <property type="match status" value="1"/>
</dbReference>
<gene>
    <name evidence="1" type="primary">thyX</name>
    <name evidence="2" type="ordered locus">Slip_2257</name>
</gene>
<organism evidence="2 3">
    <name type="scientific">Syntrophothermus lipocalidus (strain DSM 12680 / TGB-C1)</name>
    <dbReference type="NCBI Taxonomy" id="643648"/>
    <lineage>
        <taxon>Bacteria</taxon>
        <taxon>Bacillati</taxon>
        <taxon>Bacillota</taxon>
        <taxon>Clostridia</taxon>
        <taxon>Eubacteriales</taxon>
        <taxon>Syntrophomonadaceae</taxon>
        <taxon>Syntrophothermus</taxon>
    </lineage>
</organism>
<keyword evidence="1" id="KW-0808">Transferase</keyword>
<keyword evidence="3" id="KW-1185">Reference proteome</keyword>
<dbReference type="RefSeq" id="WP_013176400.1">
    <property type="nucleotide sequence ID" value="NC_014220.1"/>
</dbReference>
<dbReference type="InterPro" id="IPR003669">
    <property type="entry name" value="Thymidylate_synthase_ThyX"/>
</dbReference>
<dbReference type="GO" id="GO:0050660">
    <property type="term" value="F:flavin adenine dinucleotide binding"/>
    <property type="evidence" value="ECO:0007669"/>
    <property type="project" value="UniProtKB-UniRule"/>
</dbReference>
<keyword evidence="1" id="KW-0489">Methyltransferase</keyword>
<keyword evidence="1" id="KW-0285">Flavoprotein</keyword>
<dbReference type="PANTHER" id="PTHR34934:SF1">
    <property type="entry name" value="FLAVIN-DEPENDENT THYMIDYLATE SYNTHASE"/>
    <property type="match status" value="1"/>
</dbReference>
<dbReference type="Pfam" id="PF02511">
    <property type="entry name" value="Thy1"/>
    <property type="match status" value="1"/>
</dbReference>
<dbReference type="PANTHER" id="PTHR34934">
    <property type="entry name" value="FLAVIN-DEPENDENT THYMIDYLATE SYNTHASE"/>
    <property type="match status" value="1"/>
</dbReference>
<keyword evidence="1" id="KW-0545">Nucleotide biosynthesis</keyword>
<feature type="binding site" description="in other chain" evidence="1">
    <location>
        <position position="169"/>
    </location>
    <ligand>
        <name>dUMP</name>
        <dbReference type="ChEBI" id="CHEBI:246422"/>
        <note>ligand shared between dimeric partners</note>
    </ligand>
</feature>
<dbReference type="Gene3D" id="3.30.1360.170">
    <property type="match status" value="1"/>
</dbReference>
<dbReference type="eggNOG" id="COG1351">
    <property type="taxonomic scope" value="Bacteria"/>
</dbReference>